<reference evidence="3" key="2">
    <citation type="submission" date="2021-04" db="EMBL/GenBank/DDBJ databases">
        <authorList>
            <person name="Gilroy R."/>
        </authorList>
    </citation>
    <scope>NUCLEOTIDE SEQUENCE</scope>
    <source>
        <strain evidence="3">23274</strain>
    </source>
</reference>
<evidence type="ECO:0000259" key="2">
    <source>
        <dbReference type="PROSITE" id="PS51352"/>
    </source>
</evidence>
<dbReference type="Proteomes" id="UP000824202">
    <property type="component" value="Unassembled WGS sequence"/>
</dbReference>
<dbReference type="SUPFAM" id="SSF52833">
    <property type="entry name" value="Thioredoxin-like"/>
    <property type="match status" value="1"/>
</dbReference>
<dbReference type="PROSITE" id="PS51352">
    <property type="entry name" value="THIOREDOXIN_2"/>
    <property type="match status" value="1"/>
</dbReference>
<reference evidence="3" key="1">
    <citation type="journal article" date="2021" name="PeerJ">
        <title>Extensive microbial diversity within the chicken gut microbiome revealed by metagenomics and culture.</title>
        <authorList>
            <person name="Gilroy R."/>
            <person name="Ravi A."/>
            <person name="Getino M."/>
            <person name="Pursley I."/>
            <person name="Horton D.L."/>
            <person name="Alikhan N.F."/>
            <person name="Baker D."/>
            <person name="Gharbi K."/>
            <person name="Hall N."/>
            <person name="Watson M."/>
            <person name="Adriaenssens E.M."/>
            <person name="Foster-Nyarko E."/>
            <person name="Jarju S."/>
            <person name="Secka A."/>
            <person name="Antonio M."/>
            <person name="Oren A."/>
            <person name="Chaudhuri R.R."/>
            <person name="La Ragione R."/>
            <person name="Hildebrand F."/>
            <person name="Pallen M.J."/>
        </authorList>
    </citation>
    <scope>NUCLEOTIDE SEQUENCE</scope>
    <source>
        <strain evidence="3">23274</strain>
    </source>
</reference>
<dbReference type="GO" id="GO:0016209">
    <property type="term" value="F:antioxidant activity"/>
    <property type="evidence" value="ECO:0007669"/>
    <property type="project" value="InterPro"/>
</dbReference>
<dbReference type="Gene3D" id="3.40.30.10">
    <property type="entry name" value="Glutaredoxin"/>
    <property type="match status" value="1"/>
</dbReference>
<dbReference type="PANTHER" id="PTHR42852">
    <property type="entry name" value="THIOL:DISULFIDE INTERCHANGE PROTEIN DSBE"/>
    <property type="match status" value="1"/>
</dbReference>
<sequence length="170" mass="19260">MKNIKSIILATCLLLGNIAFAQESNNGKQLWAKSYLNQKAPELKVEEWISGQPDLQGKFVLIDFWATWCGLCRKAIGELNEIHKKFKDEVIVIGISDETADKVKAMTDPKIEYYSAVDTQGTMKNALEVKGIPHVIFIDPKGIVRWEGFPLLQGHELTEEVIKNLIEKYK</sequence>
<dbReference type="GO" id="GO:0016491">
    <property type="term" value="F:oxidoreductase activity"/>
    <property type="evidence" value="ECO:0007669"/>
    <property type="project" value="InterPro"/>
</dbReference>
<feature type="chain" id="PRO_5038405430" evidence="1">
    <location>
        <begin position="22"/>
        <end position="170"/>
    </location>
</feature>
<evidence type="ECO:0000313" key="4">
    <source>
        <dbReference type="Proteomes" id="UP000824202"/>
    </source>
</evidence>
<dbReference type="InterPro" id="IPR000866">
    <property type="entry name" value="AhpC/TSA"/>
</dbReference>
<feature type="domain" description="Thioredoxin" evidence="2">
    <location>
        <begin position="34"/>
        <end position="167"/>
    </location>
</feature>
<evidence type="ECO:0000313" key="3">
    <source>
        <dbReference type="EMBL" id="HIX03875.1"/>
    </source>
</evidence>
<dbReference type="CDD" id="cd02966">
    <property type="entry name" value="TlpA_like_family"/>
    <property type="match status" value="1"/>
</dbReference>
<organism evidence="3 4">
    <name type="scientific">Candidatus Odoribacter faecigallinarum</name>
    <dbReference type="NCBI Taxonomy" id="2838706"/>
    <lineage>
        <taxon>Bacteria</taxon>
        <taxon>Pseudomonadati</taxon>
        <taxon>Bacteroidota</taxon>
        <taxon>Bacteroidia</taxon>
        <taxon>Bacteroidales</taxon>
        <taxon>Odoribacteraceae</taxon>
        <taxon>Odoribacter</taxon>
    </lineage>
</organism>
<proteinExistence type="predicted"/>
<protein>
    <submittedName>
        <fullName evidence="3">TlpA family protein disulfide reductase</fullName>
    </submittedName>
</protein>
<evidence type="ECO:0000256" key="1">
    <source>
        <dbReference type="SAM" id="SignalP"/>
    </source>
</evidence>
<keyword evidence="1" id="KW-0732">Signal</keyword>
<dbReference type="InterPro" id="IPR050553">
    <property type="entry name" value="Thioredoxin_ResA/DsbE_sf"/>
</dbReference>
<dbReference type="AlphaFoldDB" id="A0A9D1V0H3"/>
<dbReference type="InterPro" id="IPR036249">
    <property type="entry name" value="Thioredoxin-like_sf"/>
</dbReference>
<gene>
    <name evidence="3" type="ORF">H9863_07155</name>
</gene>
<dbReference type="PANTHER" id="PTHR42852:SF18">
    <property type="entry name" value="CHROMOSOME UNDETERMINED SCAFFOLD_47, WHOLE GENOME SHOTGUN SEQUENCE"/>
    <property type="match status" value="1"/>
</dbReference>
<dbReference type="InterPro" id="IPR013766">
    <property type="entry name" value="Thioredoxin_domain"/>
</dbReference>
<comment type="caution">
    <text evidence="3">The sequence shown here is derived from an EMBL/GenBank/DDBJ whole genome shotgun (WGS) entry which is preliminary data.</text>
</comment>
<dbReference type="EMBL" id="DXFT01000139">
    <property type="protein sequence ID" value="HIX03875.1"/>
    <property type="molecule type" value="Genomic_DNA"/>
</dbReference>
<accession>A0A9D1V0H3</accession>
<feature type="signal peptide" evidence="1">
    <location>
        <begin position="1"/>
        <end position="21"/>
    </location>
</feature>
<name>A0A9D1V0H3_9BACT</name>
<dbReference type="Pfam" id="PF00578">
    <property type="entry name" value="AhpC-TSA"/>
    <property type="match status" value="1"/>
</dbReference>